<evidence type="ECO:0000259" key="2">
    <source>
        <dbReference type="Pfam" id="PF15696"/>
    </source>
</evidence>
<dbReference type="AlphaFoldDB" id="A0A9D3T0G9"/>
<feature type="compositionally biased region" description="Polar residues" evidence="1">
    <location>
        <begin position="242"/>
        <end position="252"/>
    </location>
</feature>
<feature type="compositionally biased region" description="Basic residues" evidence="1">
    <location>
        <begin position="230"/>
        <end position="239"/>
    </location>
</feature>
<accession>A0A9D3T0G9</accession>
<dbReference type="Proteomes" id="UP001046870">
    <property type="component" value="Chromosome 23"/>
</dbReference>
<proteinExistence type="predicted"/>
<feature type="compositionally biased region" description="Basic residues" evidence="1">
    <location>
        <begin position="208"/>
        <end position="218"/>
    </location>
</feature>
<evidence type="ECO:0000313" key="3">
    <source>
        <dbReference type="EMBL" id="KAG7455973.1"/>
    </source>
</evidence>
<dbReference type="GO" id="GO:0000724">
    <property type="term" value="P:double-strand break repair via homologous recombination"/>
    <property type="evidence" value="ECO:0007669"/>
    <property type="project" value="TreeGrafter"/>
</dbReference>
<feature type="compositionally biased region" description="Basic and acidic residues" evidence="1">
    <location>
        <begin position="156"/>
        <end position="177"/>
    </location>
</feature>
<keyword evidence="4" id="KW-1185">Reference proteome</keyword>
<feature type="compositionally biased region" description="Acidic residues" evidence="1">
    <location>
        <begin position="186"/>
        <end position="204"/>
    </location>
</feature>
<feature type="region of interest" description="Disordered" evidence="1">
    <location>
        <begin position="92"/>
        <end position="120"/>
    </location>
</feature>
<feature type="compositionally biased region" description="Polar residues" evidence="1">
    <location>
        <begin position="142"/>
        <end position="155"/>
    </location>
</feature>
<dbReference type="PANTHER" id="PTHR15361">
    <property type="entry name" value="RAD51/NUKS-INTERACTING PROTEIN"/>
    <property type="match status" value="1"/>
</dbReference>
<protein>
    <recommendedName>
        <fullName evidence="2">RAD51 interacting motif domain-containing protein</fullName>
    </recommendedName>
</protein>
<feature type="domain" description="RAD51 interacting motif" evidence="2">
    <location>
        <begin position="295"/>
        <end position="330"/>
    </location>
</feature>
<comment type="caution">
    <text evidence="3">The sequence shown here is derived from an EMBL/GenBank/DDBJ whole genome shotgun (WGS) entry which is preliminary data.</text>
</comment>
<dbReference type="PANTHER" id="PTHR15361:SF4">
    <property type="entry name" value="RAD51-ASSOCIATED PROTEIN 1"/>
    <property type="match status" value="1"/>
</dbReference>
<dbReference type="InterPro" id="IPR031419">
    <property type="entry name" value="RAD51_interact"/>
</dbReference>
<dbReference type="GO" id="GO:0036297">
    <property type="term" value="P:interstrand cross-link repair"/>
    <property type="evidence" value="ECO:0007669"/>
    <property type="project" value="TreeGrafter"/>
</dbReference>
<dbReference type="Pfam" id="PF15696">
    <property type="entry name" value="RAD51_interact"/>
    <property type="match status" value="1"/>
</dbReference>
<evidence type="ECO:0000256" key="1">
    <source>
        <dbReference type="SAM" id="MobiDB-lite"/>
    </source>
</evidence>
<dbReference type="EMBL" id="JAFDVH010000023">
    <property type="protein sequence ID" value="KAG7455973.1"/>
    <property type="molecule type" value="Genomic_DNA"/>
</dbReference>
<gene>
    <name evidence="3" type="ORF">MATL_G00246810</name>
</gene>
<evidence type="ECO:0000313" key="4">
    <source>
        <dbReference type="Proteomes" id="UP001046870"/>
    </source>
</evidence>
<dbReference type="GO" id="GO:0003697">
    <property type="term" value="F:single-stranded DNA binding"/>
    <property type="evidence" value="ECO:0007669"/>
    <property type="project" value="TreeGrafter"/>
</dbReference>
<reference evidence="3" key="1">
    <citation type="submission" date="2021-01" db="EMBL/GenBank/DDBJ databases">
        <authorList>
            <person name="Zahm M."/>
            <person name="Roques C."/>
            <person name="Cabau C."/>
            <person name="Klopp C."/>
            <person name="Donnadieu C."/>
            <person name="Jouanno E."/>
            <person name="Lampietro C."/>
            <person name="Louis A."/>
            <person name="Herpin A."/>
            <person name="Echchiki A."/>
            <person name="Berthelot C."/>
            <person name="Parey E."/>
            <person name="Roest-Crollius H."/>
            <person name="Braasch I."/>
            <person name="Postlethwait J."/>
            <person name="Bobe J."/>
            <person name="Montfort J."/>
            <person name="Bouchez O."/>
            <person name="Begum T."/>
            <person name="Mejri S."/>
            <person name="Adams A."/>
            <person name="Chen W.-J."/>
            <person name="Guiguen Y."/>
        </authorList>
    </citation>
    <scope>NUCLEOTIDE SEQUENCE</scope>
    <source>
        <strain evidence="3">YG-15Mar2019-1</strain>
        <tissue evidence="3">Brain</tissue>
    </source>
</reference>
<feature type="compositionally biased region" description="Polar residues" evidence="1">
    <location>
        <begin position="105"/>
        <end position="120"/>
    </location>
</feature>
<dbReference type="GO" id="GO:0003690">
    <property type="term" value="F:double-stranded DNA binding"/>
    <property type="evidence" value="ECO:0007669"/>
    <property type="project" value="TreeGrafter"/>
</dbReference>
<feature type="region of interest" description="Disordered" evidence="1">
    <location>
        <begin position="27"/>
        <end position="70"/>
    </location>
</feature>
<dbReference type="OrthoDB" id="6162659at2759"/>
<organism evidence="3 4">
    <name type="scientific">Megalops atlanticus</name>
    <name type="common">Tarpon</name>
    <name type="synonym">Clupea gigantea</name>
    <dbReference type="NCBI Taxonomy" id="7932"/>
    <lineage>
        <taxon>Eukaryota</taxon>
        <taxon>Metazoa</taxon>
        <taxon>Chordata</taxon>
        <taxon>Craniata</taxon>
        <taxon>Vertebrata</taxon>
        <taxon>Euteleostomi</taxon>
        <taxon>Actinopterygii</taxon>
        <taxon>Neopterygii</taxon>
        <taxon>Teleostei</taxon>
        <taxon>Elopiformes</taxon>
        <taxon>Megalopidae</taxon>
        <taxon>Megalops</taxon>
    </lineage>
</organism>
<feature type="compositionally biased region" description="Basic and acidic residues" evidence="1">
    <location>
        <begin position="36"/>
        <end position="49"/>
    </location>
</feature>
<dbReference type="InterPro" id="IPR052003">
    <property type="entry name" value="HR_DNA-Binding_Protein"/>
</dbReference>
<feature type="compositionally biased region" description="Polar residues" evidence="1">
    <location>
        <begin position="296"/>
        <end position="305"/>
    </location>
</feature>
<feature type="region of interest" description="Disordered" evidence="1">
    <location>
        <begin position="133"/>
        <end position="333"/>
    </location>
</feature>
<sequence length="333" mass="36368">MARPSRSKKQINYAEFDDDEDFACVKAPPSKKARVSVKELEHKSAKPESRTASQEDGAPPTGCKERRSLDDKLYERDLEAALTLSMLRTEAVEELSPNDKGERNQPLTDTKTAAPSPLLSNCSVDISLLGLDKISDERGSPSAPSRQRQAASKASEQQRRMLQEERDSTTENARDEDYQPTCTPDAESESDADFDGEDESEEEEFTVKKKVERKKPTKKEKTTRPPAPKKEKKPSKVPKSKLQATVTSTLSPSPAPAKSAVTKRPATSSPVSRPAVSLSPAGGRLPKWNPPAQIGRSPSTSQPLQVKSPGQGLRLGLSRLARVKPLHPSAVSH</sequence>
<name>A0A9D3T0G9_MEGAT</name>